<organism evidence="1 2">
    <name type="scientific">Pleurotus eryngii</name>
    <name type="common">Boletus of the steppes</name>
    <dbReference type="NCBI Taxonomy" id="5323"/>
    <lineage>
        <taxon>Eukaryota</taxon>
        <taxon>Fungi</taxon>
        <taxon>Dikarya</taxon>
        <taxon>Basidiomycota</taxon>
        <taxon>Agaricomycotina</taxon>
        <taxon>Agaricomycetes</taxon>
        <taxon>Agaricomycetidae</taxon>
        <taxon>Agaricales</taxon>
        <taxon>Pleurotineae</taxon>
        <taxon>Pleurotaceae</taxon>
        <taxon>Pleurotus</taxon>
    </lineage>
</organism>
<dbReference type="AlphaFoldDB" id="A0A9P6A1W8"/>
<dbReference type="InterPro" id="IPR036397">
    <property type="entry name" value="RNaseH_sf"/>
</dbReference>
<reference evidence="1" key="1">
    <citation type="submission" date="2020-11" db="EMBL/GenBank/DDBJ databases">
        <authorList>
            <consortium name="DOE Joint Genome Institute"/>
            <person name="Ahrendt S."/>
            <person name="Riley R."/>
            <person name="Andreopoulos W."/>
            <person name="Labutti K."/>
            <person name="Pangilinan J."/>
            <person name="Ruiz-Duenas F.J."/>
            <person name="Barrasa J.M."/>
            <person name="Sanchez-Garcia M."/>
            <person name="Camarero S."/>
            <person name="Miyauchi S."/>
            <person name="Serrano A."/>
            <person name="Linde D."/>
            <person name="Babiker R."/>
            <person name="Drula E."/>
            <person name="Ayuso-Fernandez I."/>
            <person name="Pacheco R."/>
            <person name="Padilla G."/>
            <person name="Ferreira P."/>
            <person name="Barriuso J."/>
            <person name="Kellner H."/>
            <person name="Castanera R."/>
            <person name="Alfaro M."/>
            <person name="Ramirez L."/>
            <person name="Pisabarro A.G."/>
            <person name="Kuo A."/>
            <person name="Tritt A."/>
            <person name="Lipzen A."/>
            <person name="He G."/>
            <person name="Yan M."/>
            <person name="Ng V."/>
            <person name="Cullen D."/>
            <person name="Martin F."/>
            <person name="Rosso M.-N."/>
            <person name="Henrissat B."/>
            <person name="Hibbett D."/>
            <person name="Martinez A.T."/>
            <person name="Grigoriev I.V."/>
        </authorList>
    </citation>
    <scope>NUCLEOTIDE SEQUENCE</scope>
    <source>
        <strain evidence="1">ATCC 90797</strain>
    </source>
</reference>
<dbReference type="Gene3D" id="3.30.420.10">
    <property type="entry name" value="Ribonuclease H-like superfamily/Ribonuclease H"/>
    <property type="match status" value="1"/>
</dbReference>
<sequence length="179" mass="20642">MIFPSDHPDYLDQPKGIKQVFLECGLWPNKGLVMQCKSTCEVGMTDCCACCLIGNQPDFKKQQSLVQEVIEAAGHKCIFLLKSHYELNFIEFFWGAVKCYLADHYNYTFDTLKENMLKALAAVEVSTICKWEHWMQRWMHAYREGLGAKEAQFKVCKFSSTKYTSHHHIPNQVAAVFDT</sequence>
<dbReference type="Proteomes" id="UP000807025">
    <property type="component" value="Unassembled WGS sequence"/>
</dbReference>
<accession>A0A9P6A1W8</accession>
<dbReference type="EMBL" id="MU154537">
    <property type="protein sequence ID" value="KAF9498393.1"/>
    <property type="molecule type" value="Genomic_DNA"/>
</dbReference>
<proteinExistence type="predicted"/>
<dbReference type="PANTHER" id="PTHR35871">
    <property type="entry name" value="EXPRESSED PROTEIN"/>
    <property type="match status" value="1"/>
</dbReference>
<name>A0A9P6A1W8_PLEER</name>
<evidence type="ECO:0000313" key="2">
    <source>
        <dbReference type="Proteomes" id="UP000807025"/>
    </source>
</evidence>
<keyword evidence="2" id="KW-1185">Reference proteome</keyword>
<dbReference type="PANTHER" id="PTHR35871:SF1">
    <property type="entry name" value="CXC1-LIKE CYSTEINE CLUSTER ASSOCIATED WITH KDZ TRANSPOSASES DOMAIN-CONTAINING PROTEIN"/>
    <property type="match status" value="1"/>
</dbReference>
<evidence type="ECO:0000313" key="1">
    <source>
        <dbReference type="EMBL" id="KAF9498393.1"/>
    </source>
</evidence>
<protein>
    <submittedName>
        <fullName evidence="1">Uncharacterized protein</fullName>
    </submittedName>
</protein>
<gene>
    <name evidence="1" type="ORF">BDN71DRAFT_1481136</name>
</gene>
<dbReference type="GO" id="GO:0003676">
    <property type="term" value="F:nucleic acid binding"/>
    <property type="evidence" value="ECO:0007669"/>
    <property type="project" value="InterPro"/>
</dbReference>
<comment type="caution">
    <text evidence="1">The sequence shown here is derived from an EMBL/GenBank/DDBJ whole genome shotgun (WGS) entry which is preliminary data.</text>
</comment>
<dbReference type="OrthoDB" id="2449121at2759"/>